<protein>
    <submittedName>
        <fullName evidence="1">Uncharacterized protein</fullName>
    </submittedName>
</protein>
<name>A0A8J6FD88_ELECQ</name>
<sequence length="83" mass="9102">MIISALLLFAVGSMNSFIYACLALCNVCVDHALHMLGLHVFTTQPSDLMPLTIHFLRHVSLMRPAGSSGRSTLIGYIALCRRL</sequence>
<dbReference type="EMBL" id="WNTK01000004">
    <property type="protein sequence ID" value="KAG9485867.1"/>
    <property type="molecule type" value="Genomic_DNA"/>
</dbReference>
<dbReference type="AlphaFoldDB" id="A0A8J6FD88"/>
<accession>A0A8J6FD88</accession>
<evidence type="ECO:0000313" key="2">
    <source>
        <dbReference type="Proteomes" id="UP000770717"/>
    </source>
</evidence>
<reference evidence="1" key="1">
    <citation type="thesis" date="2020" institute="ProQuest LLC" country="789 East Eisenhower Parkway, Ann Arbor, MI, USA">
        <title>Comparative Genomics and Chromosome Evolution.</title>
        <authorList>
            <person name="Mudd A.B."/>
        </authorList>
    </citation>
    <scope>NUCLEOTIDE SEQUENCE</scope>
    <source>
        <strain evidence="1">HN-11 Male</strain>
        <tissue evidence="1">Kidney and liver</tissue>
    </source>
</reference>
<dbReference type="Proteomes" id="UP000770717">
    <property type="component" value="Unassembled WGS sequence"/>
</dbReference>
<keyword evidence="2" id="KW-1185">Reference proteome</keyword>
<evidence type="ECO:0000313" key="1">
    <source>
        <dbReference type="EMBL" id="KAG9485867.1"/>
    </source>
</evidence>
<organism evidence="1 2">
    <name type="scientific">Eleutherodactylus coqui</name>
    <name type="common">Puerto Rican coqui</name>
    <dbReference type="NCBI Taxonomy" id="57060"/>
    <lineage>
        <taxon>Eukaryota</taxon>
        <taxon>Metazoa</taxon>
        <taxon>Chordata</taxon>
        <taxon>Craniata</taxon>
        <taxon>Vertebrata</taxon>
        <taxon>Euteleostomi</taxon>
        <taxon>Amphibia</taxon>
        <taxon>Batrachia</taxon>
        <taxon>Anura</taxon>
        <taxon>Neobatrachia</taxon>
        <taxon>Hyloidea</taxon>
        <taxon>Eleutherodactylidae</taxon>
        <taxon>Eleutherodactylinae</taxon>
        <taxon>Eleutherodactylus</taxon>
        <taxon>Eleutherodactylus</taxon>
    </lineage>
</organism>
<proteinExistence type="predicted"/>
<gene>
    <name evidence="1" type="ORF">GDO78_008772</name>
</gene>
<comment type="caution">
    <text evidence="1">The sequence shown here is derived from an EMBL/GenBank/DDBJ whole genome shotgun (WGS) entry which is preliminary data.</text>
</comment>